<dbReference type="GO" id="GO:0051301">
    <property type="term" value="P:cell division"/>
    <property type="evidence" value="ECO:0007669"/>
    <property type="project" value="UniProtKB-KW"/>
</dbReference>
<feature type="domain" description="Enolpyruvate transferase" evidence="13">
    <location>
        <begin position="7"/>
        <end position="410"/>
    </location>
</feature>
<evidence type="ECO:0000256" key="1">
    <source>
        <dbReference type="ARBA" id="ARBA00004496"/>
    </source>
</evidence>
<evidence type="ECO:0000256" key="9">
    <source>
        <dbReference type="ARBA" id="ARBA00023316"/>
    </source>
</evidence>
<evidence type="ECO:0000259" key="13">
    <source>
        <dbReference type="Pfam" id="PF00275"/>
    </source>
</evidence>
<dbReference type="InterPro" id="IPR036968">
    <property type="entry name" value="Enolpyruvate_Tfrase_sf"/>
</dbReference>
<evidence type="ECO:0000256" key="11">
    <source>
        <dbReference type="ARBA" id="ARBA00047527"/>
    </source>
</evidence>
<dbReference type="InterPro" id="IPR005750">
    <property type="entry name" value="UDP_GlcNAc_COvinyl_MurA"/>
</dbReference>
<evidence type="ECO:0000313" key="14">
    <source>
        <dbReference type="EMBL" id="OGF74404.1"/>
    </source>
</evidence>
<accession>A0A1F5WFP7</accession>
<dbReference type="EC" id="2.5.1.7" evidence="12"/>
<dbReference type="PANTHER" id="PTHR43783:SF1">
    <property type="entry name" value="UDP-N-ACETYLGLUCOSAMINE 1-CARBOXYVINYLTRANSFERASE"/>
    <property type="match status" value="1"/>
</dbReference>
<comment type="similarity">
    <text evidence="10 12">Belongs to the EPSP synthase family. MurA subfamily.</text>
</comment>
<reference evidence="14 15" key="1">
    <citation type="journal article" date="2016" name="Nat. Commun.">
        <title>Thousands of microbial genomes shed light on interconnected biogeochemical processes in an aquifer system.</title>
        <authorList>
            <person name="Anantharaman K."/>
            <person name="Brown C.T."/>
            <person name="Hug L.A."/>
            <person name="Sharon I."/>
            <person name="Castelle C.J."/>
            <person name="Probst A.J."/>
            <person name="Thomas B.C."/>
            <person name="Singh A."/>
            <person name="Wilkins M.J."/>
            <person name="Karaoz U."/>
            <person name="Brodie E.L."/>
            <person name="Williams K.H."/>
            <person name="Hubbard S.S."/>
            <person name="Banfield J.F."/>
        </authorList>
    </citation>
    <scope>NUCLEOTIDE SEQUENCE [LARGE SCALE GENOMIC DNA]</scope>
</reference>
<feature type="binding site" evidence="12">
    <location>
        <begin position="22"/>
        <end position="23"/>
    </location>
    <ligand>
        <name>phosphoenolpyruvate</name>
        <dbReference type="ChEBI" id="CHEBI:58702"/>
    </ligand>
</feature>
<dbReference type="GO" id="GO:0071555">
    <property type="term" value="P:cell wall organization"/>
    <property type="evidence" value="ECO:0007669"/>
    <property type="project" value="UniProtKB-KW"/>
</dbReference>
<keyword evidence="5 12" id="KW-0808">Transferase</keyword>
<keyword evidence="3 12" id="KW-0963">Cytoplasm</keyword>
<proteinExistence type="inferred from homology"/>
<dbReference type="GO" id="GO:0009252">
    <property type="term" value="P:peptidoglycan biosynthetic process"/>
    <property type="evidence" value="ECO:0007669"/>
    <property type="project" value="UniProtKB-UniRule"/>
</dbReference>
<dbReference type="InterPro" id="IPR013792">
    <property type="entry name" value="RNA3'P_cycl/enolpyr_Trfase_a/b"/>
</dbReference>
<dbReference type="UniPathway" id="UPA00219"/>
<dbReference type="CDD" id="cd01555">
    <property type="entry name" value="UdpNAET"/>
    <property type="match status" value="1"/>
</dbReference>
<feature type="modified residue" description="2-(S-cysteinyl)pyruvic acid O-phosphothioketal" evidence="12">
    <location>
        <position position="117"/>
    </location>
</feature>
<comment type="catalytic activity">
    <reaction evidence="11 12">
        <text>phosphoenolpyruvate + UDP-N-acetyl-alpha-D-glucosamine = UDP-N-acetyl-3-O-(1-carboxyvinyl)-alpha-D-glucosamine + phosphate</text>
        <dbReference type="Rhea" id="RHEA:18681"/>
        <dbReference type="ChEBI" id="CHEBI:43474"/>
        <dbReference type="ChEBI" id="CHEBI:57705"/>
        <dbReference type="ChEBI" id="CHEBI:58702"/>
        <dbReference type="ChEBI" id="CHEBI:68483"/>
        <dbReference type="EC" id="2.5.1.7"/>
    </reaction>
</comment>
<evidence type="ECO:0000256" key="3">
    <source>
        <dbReference type="ARBA" id="ARBA00022490"/>
    </source>
</evidence>
<keyword evidence="6 12" id="KW-0133">Cell shape</keyword>
<evidence type="ECO:0000256" key="6">
    <source>
        <dbReference type="ARBA" id="ARBA00022960"/>
    </source>
</evidence>
<gene>
    <name evidence="12" type="primary">murA</name>
    <name evidence="14" type="ORF">A2W57_02380</name>
</gene>
<dbReference type="GO" id="GO:0019277">
    <property type="term" value="P:UDP-N-acetylgalactosamine biosynthetic process"/>
    <property type="evidence" value="ECO:0007669"/>
    <property type="project" value="InterPro"/>
</dbReference>
<dbReference type="PANTHER" id="PTHR43783">
    <property type="entry name" value="UDP-N-ACETYLGLUCOSAMINE 1-CARBOXYVINYLTRANSFERASE"/>
    <property type="match status" value="1"/>
</dbReference>
<evidence type="ECO:0000313" key="15">
    <source>
        <dbReference type="Proteomes" id="UP000178276"/>
    </source>
</evidence>
<dbReference type="STRING" id="1798331.A2W57_02380"/>
<keyword evidence="12" id="KW-0670">Pyruvate</keyword>
<feature type="binding site" evidence="12">
    <location>
        <position position="330"/>
    </location>
    <ligand>
        <name>UDP-N-acetyl-alpha-D-glucosamine</name>
        <dbReference type="ChEBI" id="CHEBI:57705"/>
    </ligand>
</feature>
<dbReference type="GO" id="GO:0008760">
    <property type="term" value="F:UDP-N-acetylglucosamine 1-carboxyvinyltransferase activity"/>
    <property type="evidence" value="ECO:0007669"/>
    <property type="project" value="UniProtKB-UniRule"/>
</dbReference>
<dbReference type="HAMAP" id="MF_00111">
    <property type="entry name" value="MurA"/>
    <property type="match status" value="1"/>
</dbReference>
<evidence type="ECO:0000256" key="8">
    <source>
        <dbReference type="ARBA" id="ARBA00023306"/>
    </source>
</evidence>
<dbReference type="Proteomes" id="UP000178276">
    <property type="component" value="Unassembled WGS sequence"/>
</dbReference>
<keyword evidence="8 12" id="KW-0131">Cell cycle</keyword>
<name>A0A1F5WFP7_9BACT</name>
<dbReference type="NCBIfam" id="TIGR01072">
    <property type="entry name" value="murA"/>
    <property type="match status" value="1"/>
</dbReference>
<keyword evidence="4 12" id="KW-0132">Cell division</keyword>
<dbReference type="EMBL" id="MFHJ01000001">
    <property type="protein sequence ID" value="OGF74404.1"/>
    <property type="molecule type" value="Genomic_DNA"/>
</dbReference>
<keyword evidence="7 12" id="KW-0573">Peptidoglycan synthesis</keyword>
<evidence type="ECO:0000256" key="12">
    <source>
        <dbReference type="HAMAP-Rule" id="MF_00111"/>
    </source>
</evidence>
<dbReference type="SUPFAM" id="SSF55205">
    <property type="entry name" value="EPT/RTPC-like"/>
    <property type="match status" value="1"/>
</dbReference>
<evidence type="ECO:0000256" key="10">
    <source>
        <dbReference type="ARBA" id="ARBA00038367"/>
    </source>
</evidence>
<comment type="caution">
    <text evidence="14">The sequence shown here is derived from an EMBL/GenBank/DDBJ whole genome shotgun (WGS) entry which is preliminary data.</text>
</comment>
<dbReference type="Pfam" id="PF00275">
    <property type="entry name" value="EPSP_synthase"/>
    <property type="match status" value="1"/>
</dbReference>
<dbReference type="NCBIfam" id="NF006873">
    <property type="entry name" value="PRK09369.1"/>
    <property type="match status" value="1"/>
</dbReference>
<comment type="subcellular location">
    <subcellularLocation>
        <location evidence="1 12">Cytoplasm</location>
    </subcellularLocation>
</comment>
<keyword evidence="9 12" id="KW-0961">Cell wall biogenesis/degradation</keyword>
<feature type="binding site" evidence="12">
    <location>
        <position position="308"/>
    </location>
    <ligand>
        <name>UDP-N-acetyl-alpha-D-glucosamine</name>
        <dbReference type="ChEBI" id="CHEBI:57705"/>
    </ligand>
</feature>
<evidence type="ECO:0000256" key="7">
    <source>
        <dbReference type="ARBA" id="ARBA00022984"/>
    </source>
</evidence>
<comment type="function">
    <text evidence="12">Cell wall formation. Adds enolpyruvyl to UDP-N-acetylglucosamine.</text>
</comment>
<evidence type="ECO:0000256" key="5">
    <source>
        <dbReference type="ARBA" id="ARBA00022679"/>
    </source>
</evidence>
<comment type="pathway">
    <text evidence="2 12">Cell wall biogenesis; peptidoglycan biosynthesis.</text>
</comment>
<feature type="active site" description="Proton donor" evidence="12">
    <location>
        <position position="117"/>
    </location>
</feature>
<dbReference type="InterPro" id="IPR001986">
    <property type="entry name" value="Enolpyruvate_Tfrase_dom"/>
</dbReference>
<evidence type="ECO:0000256" key="2">
    <source>
        <dbReference type="ARBA" id="ARBA00004752"/>
    </source>
</evidence>
<dbReference type="Gene3D" id="3.65.10.10">
    <property type="entry name" value="Enolpyruvate transferase domain"/>
    <property type="match status" value="2"/>
</dbReference>
<feature type="binding site" evidence="12">
    <location>
        <position position="93"/>
    </location>
    <ligand>
        <name>UDP-N-acetyl-alpha-D-glucosamine</name>
        <dbReference type="ChEBI" id="CHEBI:57705"/>
    </ligand>
</feature>
<dbReference type="AlphaFoldDB" id="A0A1F5WFP7"/>
<dbReference type="InterPro" id="IPR050068">
    <property type="entry name" value="MurA_subfamily"/>
</dbReference>
<dbReference type="GO" id="GO:0008360">
    <property type="term" value="P:regulation of cell shape"/>
    <property type="evidence" value="ECO:0007669"/>
    <property type="project" value="UniProtKB-KW"/>
</dbReference>
<organism evidence="14 15">
    <name type="scientific">Candidatus Giovannonibacteria bacterium RIFCSPHIGHO2_02_43_16</name>
    <dbReference type="NCBI Taxonomy" id="1798331"/>
    <lineage>
        <taxon>Bacteria</taxon>
        <taxon>Candidatus Giovannoniibacteriota</taxon>
    </lineage>
</organism>
<sequence>MAEFVINGGRKLKGEIKIMGAKNSALKILPASLLFSTPVKIKNIPLIEDVFRMRDLLTDIGASVKEIGERSLEVRFGREIGSNLKKDIAERFRASIVLAGPVLARTGRVSFPFPGGCVIGKRPIDIFLDGWKKMGATVRESGSGFDIAAKRLSGKDFTFKNISVTGTETLMLSAVLAHGKTILRNAALEPEIPSLAEFLNKSGAKIKGAGTSTIEIIGTGGKLLKARRAFEVIPDRIETGDFLILGAIIGDNIKVTDCNPEHLTTLIAMLESLGVKIKMGKNWVSVSRPKILSSSDIKTKEYPGFVTDLQAPYTVLMTQAHGESIIFETVFDGRLNYIDDLNRMGAKITPLDTHRVLVHGPTSLRGREIESPDLRAGLAFVMAALIAKGESIVKNIYQIDRGYEKIEERLQKIGADIKRI</sequence>
<dbReference type="GO" id="GO:0005737">
    <property type="term" value="C:cytoplasm"/>
    <property type="evidence" value="ECO:0007669"/>
    <property type="project" value="UniProtKB-SubCell"/>
</dbReference>
<evidence type="ECO:0000256" key="4">
    <source>
        <dbReference type="ARBA" id="ARBA00022618"/>
    </source>
</evidence>
<comment type="caution">
    <text evidence="12">Lacks conserved residue(s) required for the propagation of feature annotation.</text>
</comment>
<protein>
    <recommendedName>
        <fullName evidence="12">UDP-N-acetylglucosamine 1-carboxyvinyltransferase</fullName>
        <ecNumber evidence="12">2.5.1.7</ecNumber>
    </recommendedName>
    <alternativeName>
        <fullName evidence="12">Enoylpyruvate transferase</fullName>
    </alternativeName>
    <alternativeName>
        <fullName evidence="12">UDP-N-acetylglucosamine enolpyruvyl transferase</fullName>
        <shortName evidence="12">EPT</shortName>
    </alternativeName>
</protein>